<feature type="binding site" evidence="6">
    <location>
        <begin position="339"/>
        <end position="343"/>
    </location>
    <ligand>
        <name>ATP</name>
        <dbReference type="ChEBI" id="CHEBI:30616"/>
    </ligand>
</feature>
<evidence type="ECO:0000256" key="1">
    <source>
        <dbReference type="ARBA" id="ARBA00008748"/>
    </source>
</evidence>
<dbReference type="GO" id="GO:0000287">
    <property type="term" value="F:magnesium ion binding"/>
    <property type="evidence" value="ECO:0007669"/>
    <property type="project" value="UniProtKB-UniRule"/>
</dbReference>
<feature type="binding site" evidence="6">
    <location>
        <begin position="217"/>
        <end position="221"/>
    </location>
    <ligand>
        <name>ATP</name>
        <dbReference type="ChEBI" id="CHEBI:30616"/>
    </ligand>
</feature>
<dbReference type="AlphaFoldDB" id="A0A7M1SVW3"/>
<dbReference type="PANTHER" id="PTHR21060:SF15">
    <property type="entry name" value="ACETATE KINASE-RELATED"/>
    <property type="match status" value="1"/>
</dbReference>
<dbReference type="InterPro" id="IPR043129">
    <property type="entry name" value="ATPase_NBD"/>
</dbReference>
<feature type="binding site" evidence="6">
    <location>
        <position position="100"/>
    </location>
    <ligand>
        <name>substrate</name>
    </ligand>
</feature>
<keyword evidence="4 6" id="KW-0418">Kinase</keyword>
<dbReference type="GO" id="GO:0006083">
    <property type="term" value="P:acetate metabolic process"/>
    <property type="evidence" value="ECO:0007669"/>
    <property type="project" value="TreeGrafter"/>
</dbReference>
<feature type="binding site" evidence="6">
    <location>
        <position position="17"/>
    </location>
    <ligand>
        <name>Mg(2+)</name>
        <dbReference type="ChEBI" id="CHEBI:18420"/>
    </ligand>
</feature>
<dbReference type="SUPFAM" id="SSF53067">
    <property type="entry name" value="Actin-like ATPase domain"/>
    <property type="match status" value="2"/>
</dbReference>
<keyword evidence="6" id="KW-0460">Magnesium</keyword>
<keyword evidence="9" id="KW-1185">Reference proteome</keyword>
<dbReference type="Gene3D" id="3.30.420.40">
    <property type="match status" value="2"/>
</dbReference>
<dbReference type="PANTHER" id="PTHR21060">
    <property type="entry name" value="ACETATE KINASE"/>
    <property type="match status" value="1"/>
</dbReference>
<dbReference type="EC" id="2.7.2.1" evidence="6"/>
<dbReference type="CDD" id="cd24010">
    <property type="entry name" value="ASKHA_NBD_AcK_PK"/>
    <property type="match status" value="1"/>
</dbReference>
<comment type="catalytic activity">
    <reaction evidence="6">
        <text>acetate + ATP = acetyl phosphate + ADP</text>
        <dbReference type="Rhea" id="RHEA:11352"/>
        <dbReference type="ChEBI" id="CHEBI:22191"/>
        <dbReference type="ChEBI" id="CHEBI:30089"/>
        <dbReference type="ChEBI" id="CHEBI:30616"/>
        <dbReference type="ChEBI" id="CHEBI:456216"/>
        <dbReference type="EC" id="2.7.2.1"/>
    </reaction>
</comment>
<evidence type="ECO:0000256" key="5">
    <source>
        <dbReference type="ARBA" id="ARBA00022840"/>
    </source>
</evidence>
<dbReference type="PIRSF" id="PIRSF000722">
    <property type="entry name" value="Acetate_prop_kin"/>
    <property type="match status" value="1"/>
</dbReference>
<evidence type="ECO:0000256" key="3">
    <source>
        <dbReference type="ARBA" id="ARBA00022741"/>
    </source>
</evidence>
<evidence type="ECO:0000256" key="6">
    <source>
        <dbReference type="HAMAP-Rule" id="MF_00020"/>
    </source>
</evidence>
<dbReference type="RefSeq" id="WP_193498343.1">
    <property type="nucleotide sequence ID" value="NZ_CP063169.1"/>
</dbReference>
<comment type="subcellular location">
    <subcellularLocation>
        <location evidence="6">Cytoplasm</location>
    </subcellularLocation>
</comment>
<reference evidence="8 9" key="1">
    <citation type="submission" date="2020-10" db="EMBL/GenBank/DDBJ databases">
        <title>Haloactinobacterium sp. RN3S43, a bacterium isolated from saline soil.</title>
        <authorList>
            <person name="Sun J.-Q."/>
        </authorList>
    </citation>
    <scope>NUCLEOTIDE SEQUENCE [LARGE SCALE GENOMIC DNA]</scope>
    <source>
        <strain evidence="8 9">RN3S43</strain>
    </source>
</reference>
<evidence type="ECO:0000313" key="8">
    <source>
        <dbReference type="EMBL" id="QOR71688.1"/>
    </source>
</evidence>
<organism evidence="8 9">
    <name type="scientific">Ruania alkalisoli</name>
    <dbReference type="NCBI Taxonomy" id="2779775"/>
    <lineage>
        <taxon>Bacteria</taxon>
        <taxon>Bacillati</taxon>
        <taxon>Actinomycetota</taxon>
        <taxon>Actinomycetes</taxon>
        <taxon>Micrococcales</taxon>
        <taxon>Ruaniaceae</taxon>
        <taxon>Ruania</taxon>
    </lineage>
</organism>
<dbReference type="UniPathway" id="UPA00340">
    <property type="reaction ID" value="UER00458"/>
</dbReference>
<protein>
    <recommendedName>
        <fullName evidence="6">Acetate kinase</fullName>
        <ecNumber evidence="6">2.7.2.1</ecNumber>
    </recommendedName>
    <alternativeName>
        <fullName evidence="6">Acetokinase</fullName>
    </alternativeName>
</protein>
<dbReference type="GO" id="GO:0005737">
    <property type="term" value="C:cytoplasm"/>
    <property type="evidence" value="ECO:0007669"/>
    <property type="project" value="UniProtKB-SubCell"/>
</dbReference>
<dbReference type="GO" id="GO:0008776">
    <property type="term" value="F:acetate kinase activity"/>
    <property type="evidence" value="ECO:0007669"/>
    <property type="project" value="UniProtKB-UniRule"/>
</dbReference>
<dbReference type="EMBL" id="CP063169">
    <property type="protein sequence ID" value="QOR71688.1"/>
    <property type="molecule type" value="Genomic_DNA"/>
</dbReference>
<name>A0A7M1SVW3_9MICO</name>
<dbReference type="HAMAP" id="MF_00020">
    <property type="entry name" value="Acetate_kinase"/>
    <property type="match status" value="1"/>
</dbReference>
<evidence type="ECO:0000256" key="4">
    <source>
        <dbReference type="ARBA" id="ARBA00022777"/>
    </source>
</evidence>
<dbReference type="InterPro" id="IPR000890">
    <property type="entry name" value="Aliphatic_acid_kin_short-chain"/>
</dbReference>
<keyword evidence="5 6" id="KW-0067">ATP-binding</keyword>
<dbReference type="Proteomes" id="UP000593758">
    <property type="component" value="Chromosome"/>
</dbReference>
<feature type="site" description="Transition state stabilizer" evidence="6">
    <location>
        <position position="189"/>
    </location>
</feature>
<dbReference type="InterPro" id="IPR004372">
    <property type="entry name" value="Ac/propionate_kinase"/>
</dbReference>
<keyword evidence="6" id="KW-0963">Cytoplasm</keyword>
<keyword evidence="6" id="KW-0479">Metal-binding</keyword>
<feature type="binding site" evidence="6">
    <location>
        <position position="24"/>
    </location>
    <ligand>
        <name>ATP</name>
        <dbReference type="ChEBI" id="CHEBI:30616"/>
    </ligand>
</feature>
<keyword evidence="2 6" id="KW-0808">Transferase</keyword>
<dbReference type="KEGG" id="halt:IM660_05255"/>
<dbReference type="GO" id="GO:0006085">
    <property type="term" value="P:acetyl-CoA biosynthetic process"/>
    <property type="evidence" value="ECO:0007669"/>
    <property type="project" value="UniProtKB-UniRule"/>
</dbReference>
<comment type="pathway">
    <text evidence="6">Metabolic intermediate biosynthesis; acetyl-CoA biosynthesis; acetyl-CoA from acetate: step 1/2.</text>
</comment>
<keyword evidence="3 6" id="KW-0547">Nucleotide-binding</keyword>
<dbReference type="PRINTS" id="PR00471">
    <property type="entry name" value="ACETATEKNASE"/>
</dbReference>
<sequence length="409" mass="42737">MGTAGEPRTAQHVLVINAGSSSLKYQVVDAASGTALASGLAERVGQTGAVGHLRHEVGEDVHERELPLPDHGAAMAAMREAFEAFGPELASANLMAVGHRVVQGGPEFSASVRIDAEVVAAIEDVSDLAPLHNPPNLAGIRAAQATFGDLPQVAVFDTAFHRSMPAHAATYALDREIAQAHRVRRYGAHGTSHQYVARTAARELGLAPESANLIVFHLGNGASATAVAGGRSVDTSMGLTPLEGLVMGTRTGDIDPAVVFHLARTAGMSIDEIDTVMNRRSGLLGLAGSNDMRDVVDAAEHGDDDARLALDVYCYRLRKYIGAYTAALGRVDAVVFTAGVGENSAPVRAGALRGLENLGIMLDEAANKSVRPGAVSCISVQDSPVTVLVVPTNEEWEIAREAARVVQAI</sequence>
<evidence type="ECO:0000313" key="9">
    <source>
        <dbReference type="Proteomes" id="UP000593758"/>
    </source>
</evidence>
<feature type="site" description="Transition state stabilizer" evidence="6">
    <location>
        <position position="250"/>
    </location>
</feature>
<dbReference type="PROSITE" id="PS01075">
    <property type="entry name" value="ACETATE_KINASE_1"/>
    <property type="match status" value="1"/>
</dbReference>
<proteinExistence type="inferred from homology"/>
<comment type="subunit">
    <text evidence="6">Homodimer.</text>
</comment>
<feature type="binding site" evidence="6">
    <location>
        <begin position="291"/>
        <end position="293"/>
    </location>
    <ligand>
        <name>ATP</name>
        <dbReference type="ChEBI" id="CHEBI:30616"/>
    </ligand>
</feature>
<comment type="similarity">
    <text evidence="1 6 7">Belongs to the acetokinase family.</text>
</comment>
<feature type="binding site" evidence="6">
    <location>
        <position position="394"/>
    </location>
    <ligand>
        <name>Mg(2+)</name>
        <dbReference type="ChEBI" id="CHEBI:18420"/>
    </ligand>
</feature>
<gene>
    <name evidence="6" type="primary">ackA</name>
    <name evidence="8" type="ORF">IM660_05255</name>
</gene>
<dbReference type="PROSITE" id="PS01076">
    <property type="entry name" value="ACETATE_KINASE_2"/>
    <property type="match status" value="1"/>
</dbReference>
<comment type="function">
    <text evidence="6">Catalyzes the formation of acetyl phosphate from acetate and ATP. Can also catalyze the reverse reaction.</text>
</comment>
<dbReference type="GO" id="GO:0005524">
    <property type="term" value="F:ATP binding"/>
    <property type="evidence" value="ECO:0007669"/>
    <property type="project" value="UniProtKB-KW"/>
</dbReference>
<evidence type="ECO:0000256" key="2">
    <source>
        <dbReference type="ARBA" id="ARBA00022679"/>
    </source>
</evidence>
<accession>A0A7M1SVW3</accession>
<comment type="cofactor">
    <cofactor evidence="6">
        <name>Mg(2+)</name>
        <dbReference type="ChEBI" id="CHEBI:18420"/>
    </cofactor>
    <cofactor evidence="6">
        <name>Mn(2+)</name>
        <dbReference type="ChEBI" id="CHEBI:29035"/>
    </cofactor>
    <text evidence="6">Mg(2+). Can also accept Mn(2+).</text>
</comment>
<dbReference type="InterPro" id="IPR023865">
    <property type="entry name" value="Aliphatic_acid_kinase_CS"/>
</dbReference>
<dbReference type="NCBIfam" id="TIGR00016">
    <property type="entry name" value="ackA"/>
    <property type="match status" value="1"/>
</dbReference>
<evidence type="ECO:0000256" key="7">
    <source>
        <dbReference type="RuleBase" id="RU003835"/>
    </source>
</evidence>
<dbReference type="Pfam" id="PF00871">
    <property type="entry name" value="Acetate_kinase"/>
    <property type="match status" value="1"/>
</dbReference>
<feature type="active site" description="Proton donor/acceptor" evidence="6">
    <location>
        <position position="157"/>
    </location>
</feature>